<keyword evidence="2" id="KW-1185">Reference proteome</keyword>
<dbReference type="Proteomes" id="UP000319801">
    <property type="component" value="Unassembled WGS sequence"/>
</dbReference>
<comment type="caution">
    <text evidence="1">The sequence shown here is derived from an EMBL/GenBank/DDBJ whole genome shotgun (WGS) entry which is preliminary data.</text>
</comment>
<dbReference type="AlphaFoldDB" id="A0A556V344"/>
<dbReference type="EMBL" id="VCAZ01000104">
    <property type="protein sequence ID" value="TSS72686.1"/>
    <property type="molecule type" value="Genomic_DNA"/>
</dbReference>
<organism evidence="1 2">
    <name type="scientific">Bagarius yarrelli</name>
    <name type="common">Goonch</name>
    <name type="synonym">Bagrus yarrelli</name>
    <dbReference type="NCBI Taxonomy" id="175774"/>
    <lineage>
        <taxon>Eukaryota</taxon>
        <taxon>Metazoa</taxon>
        <taxon>Chordata</taxon>
        <taxon>Craniata</taxon>
        <taxon>Vertebrata</taxon>
        <taxon>Euteleostomi</taxon>
        <taxon>Actinopterygii</taxon>
        <taxon>Neopterygii</taxon>
        <taxon>Teleostei</taxon>
        <taxon>Ostariophysi</taxon>
        <taxon>Siluriformes</taxon>
        <taxon>Sisoridae</taxon>
        <taxon>Sisorinae</taxon>
        <taxon>Bagarius</taxon>
    </lineage>
</organism>
<evidence type="ECO:0000313" key="1">
    <source>
        <dbReference type="EMBL" id="TSS72686.1"/>
    </source>
</evidence>
<name>A0A556V344_BAGYA</name>
<reference evidence="1 2" key="1">
    <citation type="journal article" date="2019" name="Genome Biol. Evol.">
        <title>Whole-Genome Sequencing of the Giant Devil Catfish, Bagarius yarrelli.</title>
        <authorList>
            <person name="Jiang W."/>
            <person name="Lv Y."/>
            <person name="Cheng L."/>
            <person name="Yang K."/>
            <person name="Chao B."/>
            <person name="Wang X."/>
            <person name="Li Y."/>
            <person name="Pan X."/>
            <person name="You X."/>
            <person name="Zhang Y."/>
            <person name="Yang J."/>
            <person name="Li J."/>
            <person name="Zhang X."/>
            <person name="Liu S."/>
            <person name="Sun C."/>
            <person name="Yang J."/>
            <person name="Shi Q."/>
        </authorList>
    </citation>
    <scope>NUCLEOTIDE SEQUENCE [LARGE SCALE GENOMIC DNA]</scope>
    <source>
        <strain evidence="1">JWS20170419001</strain>
        <tissue evidence="1">Muscle</tissue>
    </source>
</reference>
<gene>
    <name evidence="1" type="ORF">Baya_12112</name>
</gene>
<evidence type="ECO:0000313" key="2">
    <source>
        <dbReference type="Proteomes" id="UP000319801"/>
    </source>
</evidence>
<protein>
    <submittedName>
        <fullName evidence="1">Uncharacterized protein</fullName>
    </submittedName>
</protein>
<proteinExistence type="predicted"/>
<accession>A0A556V344</accession>
<sequence>MVDGSDADEKTKLCIVKERVLMFASSIRSTAKTPKGAKRDEKLANVPLPPLYRRRQLGSASVIEGIQAAHKKCSWMAKQSKPDPEEQESFLAGL</sequence>